<dbReference type="Gene3D" id="3.40.1180.10">
    <property type="entry name" value="Decaprenyl diphosphate synthase-like"/>
    <property type="match status" value="1"/>
</dbReference>
<comment type="function">
    <text evidence="2">Catalyzes the sequential condensation of isopentenyl diphosphate (IPP) with (2E,6E)-farnesyl diphosphate (E,E-FPP) to yield (2Z,6Z,10Z,14Z,18Z,22Z,26Z,30Z,34E,38E)-undecaprenyl diphosphate (di-trans,octa-cis-UPP). UPP is the precursor of glycosyl carrier lipid in the biosynthesis of bacterial cell wall polysaccharide components such as peptidoglycan and lipopolysaccharide.</text>
</comment>
<comment type="similarity">
    <text evidence="2">Belongs to the UPP synthase family.</text>
</comment>
<dbReference type="GO" id="GO:0016094">
    <property type="term" value="P:polyprenol biosynthetic process"/>
    <property type="evidence" value="ECO:0007669"/>
    <property type="project" value="TreeGrafter"/>
</dbReference>
<dbReference type="NCBIfam" id="TIGR00055">
    <property type="entry name" value="uppS"/>
    <property type="match status" value="1"/>
</dbReference>
<feature type="binding site" evidence="2">
    <location>
        <position position="62"/>
    </location>
    <ligand>
        <name>substrate</name>
    </ligand>
</feature>
<dbReference type="Pfam" id="PF01255">
    <property type="entry name" value="Prenyltransf"/>
    <property type="match status" value="1"/>
</dbReference>
<dbReference type="PROSITE" id="PS01066">
    <property type="entry name" value="UPP_SYNTHASE"/>
    <property type="match status" value="1"/>
</dbReference>
<dbReference type="GO" id="GO:0008360">
    <property type="term" value="P:regulation of cell shape"/>
    <property type="evidence" value="ECO:0007669"/>
    <property type="project" value="UniProtKB-KW"/>
</dbReference>
<feature type="binding site" evidence="2">
    <location>
        <position position="57"/>
    </location>
    <ligand>
        <name>Mg(2+)</name>
        <dbReference type="ChEBI" id="CHEBI:18420"/>
    </ligand>
</feature>
<dbReference type="InterPro" id="IPR036424">
    <property type="entry name" value="UPP_synth-like_sf"/>
</dbReference>
<feature type="binding site" evidence="2">
    <location>
        <position position="106"/>
    </location>
    <ligand>
        <name>substrate</name>
    </ligand>
</feature>
<evidence type="ECO:0000313" key="5">
    <source>
        <dbReference type="Proteomes" id="UP000198575"/>
    </source>
</evidence>
<feature type="binding site" evidence="2">
    <location>
        <begin position="58"/>
        <end position="61"/>
    </location>
    <ligand>
        <name>substrate</name>
    </ligand>
</feature>
<feature type="binding site" evidence="2">
    <location>
        <position position="108"/>
    </location>
    <ligand>
        <name>substrate</name>
    </ligand>
</feature>
<dbReference type="AlphaFoldDB" id="A0A1I4ZEQ0"/>
<evidence type="ECO:0000313" key="4">
    <source>
        <dbReference type="EMBL" id="SFN48742.1"/>
    </source>
</evidence>
<keyword evidence="2" id="KW-0479">Metal-binding</keyword>
<reference evidence="4 5" key="1">
    <citation type="submission" date="2016-10" db="EMBL/GenBank/DDBJ databases">
        <authorList>
            <person name="de Groot N.N."/>
        </authorList>
    </citation>
    <scope>NUCLEOTIDE SEQUENCE [LARGE SCALE GENOMIC DNA]</scope>
    <source>
        <strain evidence="4 5">CGMCC 1.7659</strain>
    </source>
</reference>
<dbReference type="GO" id="GO:0005829">
    <property type="term" value="C:cytosol"/>
    <property type="evidence" value="ECO:0007669"/>
    <property type="project" value="TreeGrafter"/>
</dbReference>
<dbReference type="GO" id="GO:0000287">
    <property type="term" value="F:magnesium ion binding"/>
    <property type="evidence" value="ECO:0007669"/>
    <property type="project" value="UniProtKB-UniRule"/>
</dbReference>
<name>A0A1I4ZEQ0_9GAMM</name>
<feature type="active site" description="Proton acceptor" evidence="2">
    <location>
        <position position="105"/>
    </location>
</feature>
<keyword evidence="2" id="KW-0133">Cell shape</keyword>
<dbReference type="HAMAP" id="MF_01139">
    <property type="entry name" value="ISPT"/>
    <property type="match status" value="1"/>
</dbReference>
<feature type="active site" evidence="2">
    <location>
        <position position="57"/>
    </location>
</feature>
<feature type="binding site" evidence="2">
    <location>
        <begin position="231"/>
        <end position="233"/>
    </location>
    <ligand>
        <name>substrate</name>
    </ligand>
</feature>
<accession>A0A1I4ZEQ0</accession>
<dbReference type="InterPro" id="IPR001441">
    <property type="entry name" value="UPP_synth-like"/>
</dbReference>
<keyword evidence="1 2" id="KW-0808">Transferase</keyword>
<evidence type="ECO:0000256" key="3">
    <source>
        <dbReference type="SAM" id="MobiDB-lite"/>
    </source>
</evidence>
<feature type="binding site" evidence="2">
    <location>
        <position position="70"/>
    </location>
    <ligand>
        <name>substrate</name>
    </ligand>
</feature>
<dbReference type="SUPFAM" id="SSF64005">
    <property type="entry name" value="Undecaprenyl diphosphate synthase"/>
    <property type="match status" value="1"/>
</dbReference>
<proteinExistence type="inferred from homology"/>
<sequence>MGLRIVGNLPSRSRIFASTAQVRQTPGPSTRLRPDMNPTPESANAPRTPRHVAIVMDGNGRWAQQRRRPRSFGHREGQKALRATVEYCLRRGIEALTLFAFSSENWKRPEDEVGALMQLFLKALDREVDELHGHGVRIEFIGDLDAFSPELRERMHKAMDKTRANRALFANVAVNYGGRWDIAQAANRAAAAMLRGELPNDGITEDSLAPFFALAGQPPVDLFIRTGGELRISNFLLWQLAYAELVFIDTLWPDVDAGVLDHAIAEFARRERRFGQTSAQVAAVSNQGSA</sequence>
<dbReference type="CDD" id="cd00475">
    <property type="entry name" value="Cis_IPPS"/>
    <property type="match status" value="1"/>
</dbReference>
<feature type="binding site" evidence="2">
    <location>
        <begin position="102"/>
        <end position="104"/>
    </location>
    <ligand>
        <name>substrate</name>
    </ligand>
</feature>
<dbReference type="InterPro" id="IPR018520">
    <property type="entry name" value="UPP_synth-like_CS"/>
</dbReference>
<gene>
    <name evidence="2" type="primary">uppS</name>
    <name evidence="4" type="ORF">SAMN05216289_12526</name>
</gene>
<feature type="binding site" evidence="2">
    <location>
        <position position="244"/>
    </location>
    <ligand>
        <name>Mg(2+)</name>
        <dbReference type="ChEBI" id="CHEBI:18420"/>
    </ligand>
</feature>
<dbReference type="Proteomes" id="UP000198575">
    <property type="component" value="Unassembled WGS sequence"/>
</dbReference>
<keyword evidence="2" id="KW-0573">Peptidoglycan synthesis</keyword>
<organism evidence="4 5">
    <name type="scientific">Dokdonella immobilis</name>
    <dbReference type="NCBI Taxonomy" id="578942"/>
    <lineage>
        <taxon>Bacteria</taxon>
        <taxon>Pseudomonadati</taxon>
        <taxon>Pseudomonadota</taxon>
        <taxon>Gammaproteobacteria</taxon>
        <taxon>Lysobacterales</taxon>
        <taxon>Rhodanobacteraceae</taxon>
        <taxon>Dokdonella</taxon>
    </lineage>
</organism>
<feature type="region of interest" description="Disordered" evidence="3">
    <location>
        <begin position="17"/>
        <end position="47"/>
    </location>
</feature>
<comment type="catalytic activity">
    <reaction evidence="2">
        <text>8 isopentenyl diphosphate + (2E,6E)-farnesyl diphosphate = di-trans,octa-cis-undecaprenyl diphosphate + 8 diphosphate</text>
        <dbReference type="Rhea" id="RHEA:27551"/>
        <dbReference type="ChEBI" id="CHEBI:33019"/>
        <dbReference type="ChEBI" id="CHEBI:58405"/>
        <dbReference type="ChEBI" id="CHEBI:128769"/>
        <dbReference type="ChEBI" id="CHEBI:175763"/>
        <dbReference type="EC" id="2.5.1.31"/>
    </reaction>
</comment>
<comment type="subunit">
    <text evidence="2">Homodimer.</text>
</comment>
<dbReference type="GO" id="GO:0008834">
    <property type="term" value="F:ditrans,polycis-undecaprenyl-diphosphate synthase [(2E,6E)-farnesyl-diphosphate specific] activity"/>
    <property type="evidence" value="ECO:0007669"/>
    <property type="project" value="UniProtKB-UniRule"/>
</dbReference>
<dbReference type="STRING" id="578942.SAMN05216289_12526"/>
<feature type="binding site" evidence="2">
    <location>
        <position position="225"/>
    </location>
    <ligand>
        <name>substrate</name>
    </ligand>
</feature>
<dbReference type="EC" id="2.5.1.31" evidence="2"/>
<dbReference type="EMBL" id="FOVF01000025">
    <property type="protein sequence ID" value="SFN48742.1"/>
    <property type="molecule type" value="Genomic_DNA"/>
</dbReference>
<feature type="binding site" evidence="2">
    <location>
        <position position="74"/>
    </location>
    <ligand>
        <name>substrate</name>
    </ligand>
</feature>
<comment type="cofactor">
    <cofactor evidence="2">
        <name>Mg(2+)</name>
        <dbReference type="ChEBI" id="CHEBI:18420"/>
    </cofactor>
    <text evidence="2">Binds 2 magnesium ions per subunit.</text>
</comment>
<keyword evidence="2" id="KW-0460">Magnesium</keyword>
<dbReference type="GO" id="GO:0009252">
    <property type="term" value="P:peptidoglycan biosynthetic process"/>
    <property type="evidence" value="ECO:0007669"/>
    <property type="project" value="UniProtKB-UniRule"/>
</dbReference>
<evidence type="ECO:0000256" key="1">
    <source>
        <dbReference type="ARBA" id="ARBA00022679"/>
    </source>
</evidence>
<dbReference type="PANTHER" id="PTHR10291">
    <property type="entry name" value="DEHYDRODOLICHYL DIPHOSPHATE SYNTHASE FAMILY MEMBER"/>
    <property type="match status" value="1"/>
</dbReference>
<feature type="compositionally biased region" description="Polar residues" evidence="3">
    <location>
        <begin position="17"/>
        <end position="28"/>
    </location>
</feature>
<dbReference type="PANTHER" id="PTHR10291:SF0">
    <property type="entry name" value="DEHYDRODOLICHYL DIPHOSPHATE SYNTHASE 2"/>
    <property type="match status" value="1"/>
</dbReference>
<keyword evidence="2" id="KW-0961">Cell wall biogenesis/degradation</keyword>
<evidence type="ECO:0000256" key="2">
    <source>
        <dbReference type="HAMAP-Rule" id="MF_01139"/>
    </source>
</evidence>
<protein>
    <recommendedName>
        <fullName evidence="2">Ditrans,polycis-undecaprenyl-diphosphate synthase ((2E,6E)-farnesyl-diphosphate specific)</fullName>
        <ecNumber evidence="2">2.5.1.31</ecNumber>
    </recommendedName>
    <alternativeName>
        <fullName evidence="2">Ditrans,polycis-undecaprenylcistransferase</fullName>
    </alternativeName>
    <alternativeName>
        <fullName evidence="2">Undecaprenyl diphosphate synthase</fullName>
        <shortName evidence="2">UDS</shortName>
    </alternativeName>
    <alternativeName>
        <fullName evidence="2">Undecaprenyl pyrophosphate synthase</fullName>
        <shortName evidence="2">UPP synthase</shortName>
    </alternativeName>
</protein>
<keyword evidence="5" id="KW-1185">Reference proteome</keyword>
<dbReference type="GO" id="GO:0071555">
    <property type="term" value="P:cell wall organization"/>
    <property type="evidence" value="ECO:0007669"/>
    <property type="project" value="UniProtKB-KW"/>
</dbReference>
<dbReference type="FunFam" id="3.40.1180.10:FF:000001">
    <property type="entry name" value="(2E,6E)-farnesyl-diphosphate-specific ditrans,polycis-undecaprenyl-diphosphate synthase"/>
    <property type="match status" value="1"/>
</dbReference>